<evidence type="ECO:0000313" key="3">
    <source>
        <dbReference type="EMBL" id="MBT1704359.1"/>
    </source>
</evidence>
<feature type="compositionally biased region" description="Polar residues" evidence="1">
    <location>
        <begin position="607"/>
        <end position="621"/>
    </location>
</feature>
<dbReference type="EMBL" id="JAHESD010000030">
    <property type="protein sequence ID" value="MBT1704359.1"/>
    <property type="molecule type" value="Genomic_DNA"/>
</dbReference>
<dbReference type="CDD" id="cd09604">
    <property type="entry name" value="M1_APN_like"/>
    <property type="match status" value="1"/>
</dbReference>
<feature type="region of interest" description="Disordered" evidence="1">
    <location>
        <begin position="593"/>
        <end position="621"/>
    </location>
</feature>
<feature type="domain" description="Peptidase M1 membrane alanine aminopeptidase" evidence="2">
    <location>
        <begin position="403"/>
        <end position="565"/>
    </location>
</feature>
<dbReference type="Gene3D" id="1.10.390.10">
    <property type="entry name" value="Neutral Protease Domain 2"/>
    <property type="match status" value="1"/>
</dbReference>
<feature type="compositionally biased region" description="Polar residues" evidence="1">
    <location>
        <begin position="723"/>
        <end position="732"/>
    </location>
</feature>
<accession>A0ABS5VUC3</accession>
<comment type="caution">
    <text evidence="3">The sequence shown here is derived from an EMBL/GenBank/DDBJ whole genome shotgun (WGS) entry which is preliminary data.</text>
</comment>
<dbReference type="Pfam" id="PF01433">
    <property type="entry name" value="Peptidase_M1"/>
    <property type="match status" value="1"/>
</dbReference>
<feature type="compositionally biased region" description="Basic and acidic residues" evidence="1">
    <location>
        <begin position="593"/>
        <end position="602"/>
    </location>
</feature>
<dbReference type="Proteomes" id="UP000772618">
    <property type="component" value="Unassembled WGS sequence"/>
</dbReference>
<proteinExistence type="predicted"/>
<dbReference type="InterPro" id="IPR014782">
    <property type="entry name" value="Peptidase_M1_dom"/>
</dbReference>
<dbReference type="RefSeq" id="WP_254154315.1">
    <property type="nucleotide sequence ID" value="NZ_JAHESD010000030.1"/>
</dbReference>
<protein>
    <submittedName>
        <fullName evidence="3">M1 family metallopeptidase</fullName>
    </submittedName>
</protein>
<feature type="region of interest" description="Disordered" evidence="1">
    <location>
        <begin position="722"/>
        <end position="745"/>
    </location>
</feature>
<dbReference type="InterPro" id="IPR027268">
    <property type="entry name" value="Peptidase_M4/M1_CTD_sf"/>
</dbReference>
<evidence type="ECO:0000256" key="1">
    <source>
        <dbReference type="SAM" id="MobiDB-lite"/>
    </source>
</evidence>
<organism evidence="3 4">
    <name type="scientific">Chryseosolibacter indicus</name>
    <dbReference type="NCBI Taxonomy" id="2782351"/>
    <lineage>
        <taxon>Bacteria</taxon>
        <taxon>Pseudomonadati</taxon>
        <taxon>Bacteroidota</taxon>
        <taxon>Cytophagia</taxon>
        <taxon>Cytophagales</taxon>
        <taxon>Chryseotaleaceae</taxon>
        <taxon>Chryseosolibacter</taxon>
    </lineage>
</organism>
<evidence type="ECO:0000259" key="2">
    <source>
        <dbReference type="Pfam" id="PF01433"/>
    </source>
</evidence>
<sequence>MRFVILGIAVLCAVNIQAQQQNWKGKFEQLGEVLPTPNSYRTGSGSPGPNYWQQRADYVINVEVDDKTQLLTGSETITYYNNAPEALNFLWLQLDQNVFGPDNMTDKTETGAVRDSIPAAFLGYVSGITVSDYKGGYTIKSVKDAGGKALPYVINNTMMRVNLPAPLKTGEKFTFSVDWSYKEYNRQVFNGRGGYEFFPEDGNYVYTFAQWFPRMCVFDDYEGWQNKQFLGQGEFALTFGDYKVRITVPSDHIVGASGVLQNAKEVLTPDQIQKFETAKRTFDKPVIIVSEEEARAKEKTKSTKKSTWEFHAENVRDFAFAHSRKFIWDAQAVKVGNKTPLAQSLYPKEGNPLWGKESTKAIKNALEVYSERTIEYPYPVAYSVHTANQGMEYPMICFNGGRPNKDGTYSQQTLFSTVMVIVHEVGHNFFPMIINSDERQWSWMDEGLNTFLEKETMRVRYPELAGTRGTPKGIVPFMKGDKSQMRPVMSTSDNIRPNEFGPNAYTKPSAALTVLRETVMGPELFDRAFKEYAERWAFKHPKPADFFRTMEDASAVDLDWFWKGWFYTTDNVDIELADVKWFKVKNETVDPEKKNVKTKKGDLAAANTANTSPSKDFSNGPQDFTLLNTPESNYGEFKSKVDDNGIREKLRDKNIYELKFKNVGGLVTPIVIEWTYKDGSKEIERIPAEIWRINENEVTKVFVKSKEVVNIVVDPNAELADVETSNNSFPKNTESKFDQFKKDKN</sequence>
<gene>
    <name evidence="3" type="ORF">KK060_13775</name>
</gene>
<reference evidence="3 4" key="1">
    <citation type="submission" date="2021-05" db="EMBL/GenBank/DDBJ databases">
        <title>A Polyphasic approach of four new species of the genus Ohtaekwangia: Ohtaekwangia histidinii sp. nov., Ohtaekwangia cretensis sp. nov., Ohtaekwangia indiensis sp. nov., Ohtaekwangia reichenbachii sp. nov. from diverse environment.</title>
        <authorList>
            <person name="Octaviana S."/>
        </authorList>
    </citation>
    <scope>NUCLEOTIDE SEQUENCE [LARGE SCALE GENOMIC DNA]</scope>
    <source>
        <strain evidence="3 4">PWU20</strain>
    </source>
</reference>
<feature type="compositionally biased region" description="Basic and acidic residues" evidence="1">
    <location>
        <begin position="733"/>
        <end position="745"/>
    </location>
</feature>
<keyword evidence="4" id="KW-1185">Reference proteome</keyword>
<name>A0ABS5VUC3_9BACT</name>
<evidence type="ECO:0000313" key="4">
    <source>
        <dbReference type="Proteomes" id="UP000772618"/>
    </source>
</evidence>
<dbReference type="SUPFAM" id="SSF55486">
    <property type="entry name" value="Metalloproteases ('zincins'), catalytic domain"/>
    <property type="match status" value="1"/>
</dbReference>